<dbReference type="RefSeq" id="WP_074719061.1">
    <property type="nucleotide sequence ID" value="NZ_FNPG01000034.1"/>
</dbReference>
<keyword evidence="1" id="KW-0378">Hydrolase</keyword>
<dbReference type="eggNOG" id="COG0627">
    <property type="taxonomic scope" value="Bacteria"/>
</dbReference>
<evidence type="ECO:0000313" key="2">
    <source>
        <dbReference type="Proteomes" id="UP000183918"/>
    </source>
</evidence>
<dbReference type="Proteomes" id="UP000183918">
    <property type="component" value="Unassembled WGS sequence"/>
</dbReference>
<organism evidence="1 2">
    <name type="scientific">Lachnobacterium bovis DSM 14045</name>
    <dbReference type="NCBI Taxonomy" id="1122142"/>
    <lineage>
        <taxon>Bacteria</taxon>
        <taxon>Bacillati</taxon>
        <taxon>Bacillota</taxon>
        <taxon>Clostridia</taxon>
        <taxon>Lachnospirales</taxon>
        <taxon>Lachnospiraceae</taxon>
        <taxon>Lachnobacterium</taxon>
    </lineage>
</organism>
<dbReference type="GO" id="GO:0016747">
    <property type="term" value="F:acyltransferase activity, transferring groups other than amino-acyl groups"/>
    <property type="evidence" value="ECO:0007669"/>
    <property type="project" value="TreeGrafter"/>
</dbReference>
<dbReference type="GO" id="GO:0016787">
    <property type="term" value="F:hydrolase activity"/>
    <property type="evidence" value="ECO:0007669"/>
    <property type="project" value="UniProtKB-KW"/>
</dbReference>
<dbReference type="Gene3D" id="3.40.50.1820">
    <property type="entry name" value="alpha/beta hydrolase"/>
    <property type="match status" value="1"/>
</dbReference>
<dbReference type="AlphaFoldDB" id="A0A1H3MIJ0"/>
<proteinExistence type="predicted"/>
<dbReference type="SUPFAM" id="SSF53474">
    <property type="entry name" value="alpha/beta-Hydrolases"/>
    <property type="match status" value="1"/>
</dbReference>
<dbReference type="EMBL" id="FNPG01000034">
    <property type="protein sequence ID" value="SDY75939.1"/>
    <property type="molecule type" value="Genomic_DNA"/>
</dbReference>
<gene>
    <name evidence="1" type="ORF">SAMN02910414_02312</name>
</gene>
<dbReference type="OrthoDB" id="9803578at2"/>
<accession>A0A1H3MIJ0</accession>
<sequence length="255" mass="29110">MALIQVNYLSKALFRTVPLNVILPVDRFDADTDRYLNGPKRKYKTLYLLHGLLGNYTDWVSQTRIQKWAEEKNLAVVMPSGDNAFYFNSRTPWNDYGTFIGQELVEITRRMFPLSDKREDTYIAGLSMGGFGALRNGIVYSDTFGYVAGLSAAVHIFEDTSEEANIGLFDNIEEASKTDKNPWVAVEDMLAAGRSVPHIYMACGTQDDLMPANIAFRDYLESKGIKVTWDEDDYGHDWDFWDSQIKKVLDWLPLE</sequence>
<reference evidence="1 2" key="1">
    <citation type="submission" date="2016-10" db="EMBL/GenBank/DDBJ databases">
        <authorList>
            <person name="de Groot N.N."/>
        </authorList>
    </citation>
    <scope>NUCLEOTIDE SEQUENCE [LARGE SCALE GENOMIC DNA]</scope>
    <source>
        <strain evidence="1 2">DSM 14045</strain>
    </source>
</reference>
<dbReference type="InterPro" id="IPR000801">
    <property type="entry name" value="Esterase-like"/>
</dbReference>
<protein>
    <submittedName>
        <fullName evidence="1">S-formylglutathione hydrolase FrmB</fullName>
    </submittedName>
</protein>
<dbReference type="PANTHER" id="PTHR48098:SF1">
    <property type="entry name" value="DIACYLGLYCEROL ACYLTRANSFERASE_MYCOLYLTRANSFERASE AG85A"/>
    <property type="match status" value="1"/>
</dbReference>
<dbReference type="PANTHER" id="PTHR48098">
    <property type="entry name" value="ENTEROCHELIN ESTERASE-RELATED"/>
    <property type="match status" value="1"/>
</dbReference>
<dbReference type="InterPro" id="IPR029058">
    <property type="entry name" value="AB_hydrolase_fold"/>
</dbReference>
<dbReference type="STRING" id="1122142.SAMN02910414_02312"/>
<keyword evidence="2" id="KW-1185">Reference proteome</keyword>
<evidence type="ECO:0000313" key="1">
    <source>
        <dbReference type="EMBL" id="SDY75939.1"/>
    </source>
</evidence>
<dbReference type="InterPro" id="IPR050583">
    <property type="entry name" value="Mycobacterial_A85_antigen"/>
</dbReference>
<name>A0A1H3MIJ0_9FIRM</name>
<dbReference type="Pfam" id="PF00756">
    <property type="entry name" value="Esterase"/>
    <property type="match status" value="1"/>
</dbReference>